<dbReference type="STRING" id="1036808.A0A0C3DZ33"/>
<accession>A0A0C3DZ33</accession>
<protein>
    <submittedName>
        <fullName evidence="1">Uncharacterized protein</fullName>
    </submittedName>
</protein>
<dbReference type="InParanoid" id="A0A0C3DZ33"/>
<keyword evidence="2" id="KW-1185">Reference proteome</keyword>
<reference evidence="1 2" key="1">
    <citation type="submission" date="2014-04" db="EMBL/GenBank/DDBJ databases">
        <authorList>
            <consortium name="DOE Joint Genome Institute"/>
            <person name="Kuo A."/>
            <person name="Kohler A."/>
            <person name="Nagy L.G."/>
            <person name="Floudas D."/>
            <person name="Copeland A."/>
            <person name="Barry K.W."/>
            <person name="Cichocki N."/>
            <person name="Veneault-Fourrey C."/>
            <person name="LaButti K."/>
            <person name="Lindquist E.A."/>
            <person name="Lipzen A."/>
            <person name="Lundell T."/>
            <person name="Morin E."/>
            <person name="Murat C."/>
            <person name="Sun H."/>
            <person name="Tunlid A."/>
            <person name="Henrissat B."/>
            <person name="Grigoriev I.V."/>
            <person name="Hibbett D.S."/>
            <person name="Martin F."/>
            <person name="Nordberg H.P."/>
            <person name="Cantor M.N."/>
            <person name="Hua S.X."/>
        </authorList>
    </citation>
    <scope>NUCLEOTIDE SEQUENCE [LARGE SCALE GENOMIC DNA]</scope>
    <source>
        <strain evidence="1 2">Foug A</strain>
    </source>
</reference>
<dbReference type="AlphaFoldDB" id="A0A0C3DZ33"/>
<evidence type="ECO:0000313" key="2">
    <source>
        <dbReference type="Proteomes" id="UP000053989"/>
    </source>
</evidence>
<dbReference type="EMBL" id="KN822055">
    <property type="protein sequence ID" value="KIM61101.1"/>
    <property type="molecule type" value="Genomic_DNA"/>
</dbReference>
<dbReference type="HOGENOM" id="CLU_047592_2_1_1"/>
<name>A0A0C3DZ33_9AGAM</name>
<reference evidence="2" key="2">
    <citation type="submission" date="2015-01" db="EMBL/GenBank/DDBJ databases">
        <title>Evolutionary Origins and Diversification of the Mycorrhizal Mutualists.</title>
        <authorList>
            <consortium name="DOE Joint Genome Institute"/>
            <consortium name="Mycorrhizal Genomics Consortium"/>
            <person name="Kohler A."/>
            <person name="Kuo A."/>
            <person name="Nagy L.G."/>
            <person name="Floudas D."/>
            <person name="Copeland A."/>
            <person name="Barry K.W."/>
            <person name="Cichocki N."/>
            <person name="Veneault-Fourrey C."/>
            <person name="LaButti K."/>
            <person name="Lindquist E.A."/>
            <person name="Lipzen A."/>
            <person name="Lundell T."/>
            <person name="Morin E."/>
            <person name="Murat C."/>
            <person name="Riley R."/>
            <person name="Ohm R."/>
            <person name="Sun H."/>
            <person name="Tunlid A."/>
            <person name="Henrissat B."/>
            <person name="Grigoriev I.V."/>
            <person name="Hibbett D.S."/>
            <person name="Martin F."/>
        </authorList>
    </citation>
    <scope>NUCLEOTIDE SEQUENCE [LARGE SCALE GENOMIC DNA]</scope>
    <source>
        <strain evidence="2">Foug A</strain>
    </source>
</reference>
<dbReference type="Proteomes" id="UP000053989">
    <property type="component" value="Unassembled WGS sequence"/>
</dbReference>
<evidence type="ECO:0000313" key="1">
    <source>
        <dbReference type="EMBL" id="KIM61101.1"/>
    </source>
</evidence>
<sequence length="305" mass="34271">MSMNDGTAVQWPHPGFYMDTVTFLVEDCLYKVPREPFEAESTVFSDKFLLQPTTLKMETQRVGWPDGRTLIHLFGLKKTHGKSPDLPVGAEEWTSVLKLSTSWGFDELRLAAIAALIDLVGPVDKIVLAMEYNIRDWLLPSLKELAVRPEPISPDEASRMGFETAWKLVSVRERVVSKSKQGHNHYSSDGLALRGRADGIDLRNAHQTVEVETNAFIQYRRTISFLLVQLLGYRIKACQRMHVVLYSEGDPIDATRARAKGGWELRGIATCMRECAVEQATKLGLGWIVNAYPISTKLSMLFANS</sequence>
<gene>
    <name evidence="1" type="ORF">SCLCIDRAFT_9493</name>
</gene>
<organism evidence="1 2">
    <name type="scientific">Scleroderma citrinum Foug A</name>
    <dbReference type="NCBI Taxonomy" id="1036808"/>
    <lineage>
        <taxon>Eukaryota</taxon>
        <taxon>Fungi</taxon>
        <taxon>Dikarya</taxon>
        <taxon>Basidiomycota</taxon>
        <taxon>Agaricomycotina</taxon>
        <taxon>Agaricomycetes</taxon>
        <taxon>Agaricomycetidae</taxon>
        <taxon>Boletales</taxon>
        <taxon>Sclerodermatineae</taxon>
        <taxon>Sclerodermataceae</taxon>
        <taxon>Scleroderma</taxon>
    </lineage>
</organism>
<dbReference type="OrthoDB" id="2367075at2759"/>
<proteinExistence type="predicted"/>